<name>A0A6J5W4X0_PRUAR</name>
<accession>A0A6J5W4X0</accession>
<dbReference type="OrthoDB" id="6376440at2759"/>
<sequence>MDQGLDWLKKSRVRWIKGCCVVGAETVLWGGDCGLWKDGGAETCGKMGVTEACGRMEVLEACGKVEVPKACGRMEVPEACGMMEVPNVAMSCVGVNGTCTGGGGPRVATCAGEGEAETT</sequence>
<evidence type="ECO:0000313" key="2">
    <source>
        <dbReference type="EMBL" id="CAB4294694.1"/>
    </source>
</evidence>
<dbReference type="AlphaFoldDB" id="A0A6J5W4X0"/>
<keyword evidence="4" id="KW-1185">Reference proteome</keyword>
<gene>
    <name evidence="1" type="ORF">CURHAP_LOCUS5667</name>
    <name evidence="2" type="ORF">ORAREDHAP_LOCUS5668</name>
</gene>
<evidence type="ECO:0000313" key="3">
    <source>
        <dbReference type="Proteomes" id="UP000507222"/>
    </source>
</evidence>
<reference evidence="4" key="1">
    <citation type="journal article" date="2020" name="Genome Biol.">
        <title>Gamete binning: chromosome-level and haplotype-resolved genome assembly enabled by high-throughput single-cell sequencing of gamete genomes.</title>
        <authorList>
            <person name="Campoy J.A."/>
            <person name="Sun H."/>
            <person name="Goel M."/>
            <person name="Jiao W.-B."/>
            <person name="Folz-Donahue K."/>
            <person name="Wang N."/>
            <person name="Rubio M."/>
            <person name="Liu C."/>
            <person name="Kukat C."/>
            <person name="Ruiz D."/>
            <person name="Huettel B."/>
            <person name="Schneeberger K."/>
        </authorList>
    </citation>
    <scope>NUCLEOTIDE SEQUENCE [LARGE SCALE GENOMIC DNA]</scope>
    <source>
        <strain evidence="4">cv. Rojo Pasion</strain>
    </source>
</reference>
<protein>
    <submittedName>
        <fullName evidence="2">Uncharacterized protein</fullName>
    </submittedName>
</protein>
<organism evidence="2 4">
    <name type="scientific">Prunus armeniaca</name>
    <name type="common">Apricot</name>
    <name type="synonym">Armeniaca vulgaris</name>
    <dbReference type="NCBI Taxonomy" id="36596"/>
    <lineage>
        <taxon>Eukaryota</taxon>
        <taxon>Viridiplantae</taxon>
        <taxon>Streptophyta</taxon>
        <taxon>Embryophyta</taxon>
        <taxon>Tracheophyta</taxon>
        <taxon>Spermatophyta</taxon>
        <taxon>Magnoliopsida</taxon>
        <taxon>eudicotyledons</taxon>
        <taxon>Gunneridae</taxon>
        <taxon>Pentapetalae</taxon>
        <taxon>rosids</taxon>
        <taxon>fabids</taxon>
        <taxon>Rosales</taxon>
        <taxon>Rosaceae</taxon>
        <taxon>Amygdaloideae</taxon>
        <taxon>Amygdaleae</taxon>
        <taxon>Prunus</taxon>
    </lineage>
</organism>
<proteinExistence type="predicted"/>
<evidence type="ECO:0000313" key="4">
    <source>
        <dbReference type="Proteomes" id="UP000507245"/>
    </source>
</evidence>
<dbReference type="EMBL" id="CAEKKB010000001">
    <property type="protein sequence ID" value="CAB4294694.1"/>
    <property type="molecule type" value="Genomic_DNA"/>
</dbReference>
<reference evidence="2 3" key="2">
    <citation type="submission" date="2020-05" db="EMBL/GenBank/DDBJ databases">
        <authorList>
            <person name="Campoy J."/>
            <person name="Schneeberger K."/>
            <person name="Spophaly S."/>
        </authorList>
    </citation>
    <scope>NUCLEOTIDE SEQUENCE [LARGE SCALE GENOMIC DNA]</scope>
    <source>
        <strain evidence="2">PruArmRojPasFocal</strain>
    </source>
</reference>
<dbReference type="Proteomes" id="UP000507222">
    <property type="component" value="Unassembled WGS sequence"/>
</dbReference>
<evidence type="ECO:0000313" key="1">
    <source>
        <dbReference type="EMBL" id="CAB4264117.1"/>
    </source>
</evidence>
<dbReference type="Proteomes" id="UP000507245">
    <property type="component" value="Unassembled WGS sequence"/>
</dbReference>
<dbReference type="EMBL" id="CAEKDK010000001">
    <property type="protein sequence ID" value="CAB4264117.1"/>
    <property type="molecule type" value="Genomic_DNA"/>
</dbReference>